<accession>A0ABT6YB93</accession>
<evidence type="ECO:0000313" key="2">
    <source>
        <dbReference type="EMBL" id="MDI9860854.1"/>
    </source>
</evidence>
<proteinExistence type="predicted"/>
<sequence>MAIGKYFTVMVATSIKFFNGPIAGLLLELTWWETAVCTILGMMLTVISVLVIGTSVRSLIQKYRKTPAKLFSRRTRFAVKLWKRVGIWGISCFTPLFFTPIGGTLLALSFRVSVLRILVTMSIFAVFWGITLTYALFQLSTLQALLLHK</sequence>
<comment type="caution">
    <text evidence="2">The sequence shown here is derived from an EMBL/GenBank/DDBJ whole genome shotgun (WGS) entry which is preliminary data.</text>
</comment>
<keyword evidence="3" id="KW-1185">Reference proteome</keyword>
<keyword evidence="1" id="KW-0472">Membrane</keyword>
<feature type="transmembrane region" description="Helical" evidence="1">
    <location>
        <begin position="39"/>
        <end position="60"/>
    </location>
</feature>
<keyword evidence="1" id="KW-0812">Transmembrane</keyword>
<dbReference type="RefSeq" id="WP_095160669.1">
    <property type="nucleotide sequence ID" value="NZ_JASHIF010000014.1"/>
</dbReference>
<organism evidence="2 3">
    <name type="scientific">Flectobacillus roseus</name>
    <dbReference type="NCBI Taxonomy" id="502259"/>
    <lineage>
        <taxon>Bacteria</taxon>
        <taxon>Pseudomonadati</taxon>
        <taxon>Bacteroidota</taxon>
        <taxon>Cytophagia</taxon>
        <taxon>Cytophagales</taxon>
        <taxon>Flectobacillaceae</taxon>
        <taxon>Flectobacillus</taxon>
    </lineage>
</organism>
<gene>
    <name evidence="2" type="ORF">QM524_16680</name>
</gene>
<feature type="transmembrane region" description="Helical" evidence="1">
    <location>
        <begin position="114"/>
        <end position="137"/>
    </location>
</feature>
<feature type="transmembrane region" description="Helical" evidence="1">
    <location>
        <begin position="7"/>
        <end position="27"/>
    </location>
</feature>
<name>A0ABT6YB93_9BACT</name>
<evidence type="ECO:0000313" key="3">
    <source>
        <dbReference type="Proteomes" id="UP001236507"/>
    </source>
</evidence>
<reference evidence="2 3" key="1">
    <citation type="submission" date="2023-05" db="EMBL/GenBank/DDBJ databases">
        <title>Novel species of genus Flectobacillus isolated from stream in China.</title>
        <authorList>
            <person name="Lu H."/>
        </authorList>
    </citation>
    <scope>NUCLEOTIDE SEQUENCE [LARGE SCALE GENOMIC DNA]</scope>
    <source>
        <strain evidence="2 3">KCTC 42575</strain>
    </source>
</reference>
<evidence type="ECO:0008006" key="4">
    <source>
        <dbReference type="Google" id="ProtNLM"/>
    </source>
</evidence>
<feature type="transmembrane region" description="Helical" evidence="1">
    <location>
        <begin position="81"/>
        <end position="108"/>
    </location>
</feature>
<dbReference type="Proteomes" id="UP001236507">
    <property type="component" value="Unassembled WGS sequence"/>
</dbReference>
<dbReference type="EMBL" id="JASHIF010000014">
    <property type="protein sequence ID" value="MDI9860854.1"/>
    <property type="molecule type" value="Genomic_DNA"/>
</dbReference>
<evidence type="ECO:0000256" key="1">
    <source>
        <dbReference type="SAM" id="Phobius"/>
    </source>
</evidence>
<protein>
    <recommendedName>
        <fullName evidence="4">Small multi-drug export protein</fullName>
    </recommendedName>
</protein>
<keyword evidence="1" id="KW-1133">Transmembrane helix</keyword>